<evidence type="ECO:0000256" key="4">
    <source>
        <dbReference type="ARBA" id="ARBA00022475"/>
    </source>
</evidence>
<reference evidence="13 14" key="1">
    <citation type="submission" date="2016-10" db="EMBL/GenBank/DDBJ databases">
        <authorList>
            <person name="Varghese N."/>
            <person name="Submissions S."/>
        </authorList>
    </citation>
    <scope>NUCLEOTIDE SEQUENCE [LARGE SCALE GENOMIC DNA]</scope>
    <source>
        <strain evidence="13 14">DSM 18839</strain>
    </source>
</reference>
<keyword evidence="14" id="KW-1185">Reference proteome</keyword>
<evidence type="ECO:0000313" key="14">
    <source>
        <dbReference type="Proteomes" id="UP000198615"/>
    </source>
</evidence>
<dbReference type="PANTHER" id="PTHR33446">
    <property type="entry name" value="PROTEIN TONB-RELATED"/>
    <property type="match status" value="1"/>
</dbReference>
<gene>
    <name evidence="13" type="ORF">SAMN05660686_04596</name>
</gene>
<dbReference type="InterPro" id="IPR051045">
    <property type="entry name" value="TonB-dependent_transducer"/>
</dbReference>
<dbReference type="AlphaFoldDB" id="A0A8G2BMM0"/>
<dbReference type="GO" id="GO:0055085">
    <property type="term" value="P:transmembrane transport"/>
    <property type="evidence" value="ECO:0007669"/>
    <property type="project" value="InterPro"/>
</dbReference>
<organism evidence="13 14">
    <name type="scientific">Thalassobaculum litoreum DSM 18839</name>
    <dbReference type="NCBI Taxonomy" id="1123362"/>
    <lineage>
        <taxon>Bacteria</taxon>
        <taxon>Pseudomonadati</taxon>
        <taxon>Pseudomonadota</taxon>
        <taxon>Alphaproteobacteria</taxon>
        <taxon>Rhodospirillales</taxon>
        <taxon>Thalassobaculaceae</taxon>
        <taxon>Thalassobaculum</taxon>
    </lineage>
</organism>
<keyword evidence="7" id="KW-0653">Protein transport</keyword>
<comment type="subcellular location">
    <subcellularLocation>
        <location evidence="1">Cell inner membrane</location>
        <topology evidence="1">Single-pass membrane protein</topology>
        <orientation evidence="1">Periplasmic side</orientation>
    </subcellularLocation>
</comment>
<dbReference type="Pfam" id="PF03544">
    <property type="entry name" value="TonB_C"/>
    <property type="match status" value="1"/>
</dbReference>
<dbReference type="OrthoDB" id="1685233at2"/>
<dbReference type="RefSeq" id="WP_093154136.1">
    <property type="nucleotide sequence ID" value="NZ_FNBW01000019.1"/>
</dbReference>
<feature type="domain" description="TonB C-terminal" evidence="12">
    <location>
        <begin position="244"/>
        <end position="334"/>
    </location>
</feature>
<dbReference type="EMBL" id="FNBW01000019">
    <property type="protein sequence ID" value="SDG49520.1"/>
    <property type="molecule type" value="Genomic_DNA"/>
</dbReference>
<dbReference type="InterPro" id="IPR006260">
    <property type="entry name" value="TonB/TolA_C"/>
</dbReference>
<proteinExistence type="inferred from homology"/>
<dbReference type="Proteomes" id="UP000198615">
    <property type="component" value="Unassembled WGS sequence"/>
</dbReference>
<feature type="compositionally biased region" description="Low complexity" evidence="10">
    <location>
        <begin position="229"/>
        <end position="246"/>
    </location>
</feature>
<feature type="compositionally biased region" description="Pro residues" evidence="10">
    <location>
        <begin position="117"/>
        <end position="129"/>
    </location>
</feature>
<evidence type="ECO:0000256" key="5">
    <source>
        <dbReference type="ARBA" id="ARBA00022519"/>
    </source>
</evidence>
<evidence type="ECO:0000259" key="12">
    <source>
        <dbReference type="PROSITE" id="PS52015"/>
    </source>
</evidence>
<dbReference type="GO" id="GO:0098797">
    <property type="term" value="C:plasma membrane protein complex"/>
    <property type="evidence" value="ECO:0007669"/>
    <property type="project" value="TreeGrafter"/>
</dbReference>
<sequence>MPAAADRLFAPEPTAPSRRPILAVLAVCASVAVHGVALAAAIGLWGAEEAAPPQAFEVVMVTLTRPNPAPAPGTAPGSAAPDPAERGGPPAVAMPVADAATPAVRAPRPVSARAAAPAPPVGSPPPPEPVRVRSAATAPPSAVAETIALEQAPVVHADTAQPPKAQPEISQPATAQPVAPTPAVAEPPRPVARPQPAAGSRTEPARQVAALPAGQPEAPPAPSSAVQNASRGAASEPAGAGSSPAEFALGSAGNPAPDYPFRARQRGWEGRVVLRVAVDRQGRPIRIDVAESSGHGVLDQAAHRTITTWVFQPSTRGGHAVAGETLVPIVFRLN</sequence>
<dbReference type="GO" id="GO:0031992">
    <property type="term" value="F:energy transducer activity"/>
    <property type="evidence" value="ECO:0007669"/>
    <property type="project" value="TreeGrafter"/>
</dbReference>
<dbReference type="PANTHER" id="PTHR33446:SF2">
    <property type="entry name" value="PROTEIN TONB"/>
    <property type="match status" value="1"/>
</dbReference>
<feature type="compositionally biased region" description="Low complexity" evidence="10">
    <location>
        <begin position="89"/>
        <end position="116"/>
    </location>
</feature>
<evidence type="ECO:0000256" key="11">
    <source>
        <dbReference type="SAM" id="Phobius"/>
    </source>
</evidence>
<keyword evidence="6 11" id="KW-0812">Transmembrane</keyword>
<evidence type="ECO:0000256" key="6">
    <source>
        <dbReference type="ARBA" id="ARBA00022692"/>
    </source>
</evidence>
<evidence type="ECO:0000256" key="1">
    <source>
        <dbReference type="ARBA" id="ARBA00004383"/>
    </source>
</evidence>
<dbReference type="InterPro" id="IPR037682">
    <property type="entry name" value="TonB_C"/>
</dbReference>
<feature type="compositionally biased region" description="Low complexity" evidence="10">
    <location>
        <begin position="171"/>
        <end position="184"/>
    </location>
</feature>
<comment type="similarity">
    <text evidence="2">Belongs to the TonB family.</text>
</comment>
<evidence type="ECO:0000313" key="13">
    <source>
        <dbReference type="EMBL" id="SDG49520.1"/>
    </source>
</evidence>
<accession>A0A8G2BMM0</accession>
<feature type="transmembrane region" description="Helical" evidence="11">
    <location>
        <begin position="21"/>
        <end position="45"/>
    </location>
</feature>
<dbReference type="GO" id="GO:0015031">
    <property type="term" value="P:protein transport"/>
    <property type="evidence" value="ECO:0007669"/>
    <property type="project" value="UniProtKB-KW"/>
</dbReference>
<keyword evidence="9 11" id="KW-0472">Membrane</keyword>
<evidence type="ECO:0000256" key="9">
    <source>
        <dbReference type="ARBA" id="ARBA00023136"/>
    </source>
</evidence>
<dbReference type="PROSITE" id="PS52015">
    <property type="entry name" value="TONB_CTD"/>
    <property type="match status" value="1"/>
</dbReference>
<feature type="region of interest" description="Disordered" evidence="10">
    <location>
        <begin position="67"/>
        <end position="141"/>
    </location>
</feature>
<keyword evidence="5" id="KW-0997">Cell inner membrane</keyword>
<comment type="caution">
    <text evidence="13">The sequence shown here is derived from an EMBL/GenBank/DDBJ whole genome shotgun (WGS) entry which is preliminary data.</text>
</comment>
<evidence type="ECO:0000256" key="10">
    <source>
        <dbReference type="SAM" id="MobiDB-lite"/>
    </source>
</evidence>
<keyword evidence="3" id="KW-0813">Transport</keyword>
<dbReference type="SUPFAM" id="SSF74653">
    <property type="entry name" value="TolA/TonB C-terminal domain"/>
    <property type="match status" value="1"/>
</dbReference>
<evidence type="ECO:0000256" key="3">
    <source>
        <dbReference type="ARBA" id="ARBA00022448"/>
    </source>
</evidence>
<evidence type="ECO:0000256" key="7">
    <source>
        <dbReference type="ARBA" id="ARBA00022927"/>
    </source>
</evidence>
<keyword evidence="8 11" id="KW-1133">Transmembrane helix</keyword>
<name>A0A8G2BMM0_9PROT</name>
<dbReference type="NCBIfam" id="TIGR01352">
    <property type="entry name" value="tonB_Cterm"/>
    <property type="match status" value="1"/>
</dbReference>
<protein>
    <submittedName>
        <fullName evidence="13">Outer membrane transport energization protein TonB</fullName>
    </submittedName>
</protein>
<feature type="region of interest" description="Disordered" evidence="10">
    <location>
        <begin position="158"/>
        <end position="251"/>
    </location>
</feature>
<keyword evidence="4" id="KW-1003">Cell membrane</keyword>
<evidence type="ECO:0000256" key="2">
    <source>
        <dbReference type="ARBA" id="ARBA00006555"/>
    </source>
</evidence>
<dbReference type="Gene3D" id="3.30.1150.10">
    <property type="match status" value="1"/>
</dbReference>
<evidence type="ECO:0000256" key="8">
    <source>
        <dbReference type="ARBA" id="ARBA00022989"/>
    </source>
</evidence>